<dbReference type="AlphaFoldDB" id="A0A834ITE9"/>
<proteinExistence type="predicted"/>
<comment type="caution">
    <text evidence="2">The sequence shown here is derived from an EMBL/GenBank/DDBJ whole genome shotgun (WGS) entry which is preliminary data.</text>
</comment>
<accession>A0A834ITE9</accession>
<dbReference type="Proteomes" id="UP000625711">
    <property type="component" value="Unassembled WGS sequence"/>
</dbReference>
<evidence type="ECO:0000313" key="2">
    <source>
        <dbReference type="EMBL" id="KAF7283555.1"/>
    </source>
</evidence>
<organism evidence="2 3">
    <name type="scientific">Rhynchophorus ferrugineus</name>
    <name type="common">Red palm weevil</name>
    <name type="synonym">Curculio ferrugineus</name>
    <dbReference type="NCBI Taxonomy" id="354439"/>
    <lineage>
        <taxon>Eukaryota</taxon>
        <taxon>Metazoa</taxon>
        <taxon>Ecdysozoa</taxon>
        <taxon>Arthropoda</taxon>
        <taxon>Hexapoda</taxon>
        <taxon>Insecta</taxon>
        <taxon>Pterygota</taxon>
        <taxon>Neoptera</taxon>
        <taxon>Endopterygota</taxon>
        <taxon>Coleoptera</taxon>
        <taxon>Polyphaga</taxon>
        <taxon>Cucujiformia</taxon>
        <taxon>Curculionidae</taxon>
        <taxon>Dryophthorinae</taxon>
        <taxon>Rhynchophorus</taxon>
    </lineage>
</organism>
<keyword evidence="3" id="KW-1185">Reference proteome</keyword>
<evidence type="ECO:0000313" key="3">
    <source>
        <dbReference type="Proteomes" id="UP000625711"/>
    </source>
</evidence>
<feature type="region of interest" description="Disordered" evidence="1">
    <location>
        <begin position="30"/>
        <end position="61"/>
    </location>
</feature>
<sequence>MGKQCLSDQRREVYRYGSIVQEVKGFRNASEMPDCKQRERESVDRNSGKIKKEKKLQPKNGDRKMEMMKLAEFKVMDPRKMIKENFLEYLLSYVHYGFIS</sequence>
<evidence type="ECO:0000256" key="1">
    <source>
        <dbReference type="SAM" id="MobiDB-lite"/>
    </source>
</evidence>
<feature type="compositionally biased region" description="Basic and acidic residues" evidence="1">
    <location>
        <begin position="33"/>
        <end position="47"/>
    </location>
</feature>
<name>A0A834ITE9_RHYFE</name>
<reference evidence="2" key="1">
    <citation type="submission" date="2020-08" db="EMBL/GenBank/DDBJ databases">
        <title>Genome sequencing and assembly of the red palm weevil Rhynchophorus ferrugineus.</title>
        <authorList>
            <person name="Dias G.B."/>
            <person name="Bergman C.M."/>
            <person name="Manee M."/>
        </authorList>
    </citation>
    <scope>NUCLEOTIDE SEQUENCE</scope>
    <source>
        <strain evidence="2">AA-2017</strain>
        <tissue evidence="2">Whole larva</tissue>
    </source>
</reference>
<protein>
    <submittedName>
        <fullName evidence="2">Uncharacterized protein</fullName>
    </submittedName>
</protein>
<gene>
    <name evidence="2" type="ORF">GWI33_023400</name>
</gene>
<dbReference type="EMBL" id="JAACXV010000098">
    <property type="protein sequence ID" value="KAF7283555.1"/>
    <property type="molecule type" value="Genomic_DNA"/>
</dbReference>